<dbReference type="Pfam" id="PF07291">
    <property type="entry name" value="MauE"/>
    <property type="match status" value="1"/>
</dbReference>
<feature type="transmembrane region" description="Helical" evidence="5">
    <location>
        <begin position="90"/>
        <end position="111"/>
    </location>
</feature>
<keyword evidence="3 5" id="KW-1133">Transmembrane helix</keyword>
<evidence type="ECO:0000256" key="4">
    <source>
        <dbReference type="ARBA" id="ARBA00023136"/>
    </source>
</evidence>
<evidence type="ECO:0000256" key="3">
    <source>
        <dbReference type="ARBA" id="ARBA00022989"/>
    </source>
</evidence>
<dbReference type="RefSeq" id="WP_379711872.1">
    <property type="nucleotide sequence ID" value="NZ_JBHTBS010000004.1"/>
</dbReference>
<dbReference type="Proteomes" id="UP001596472">
    <property type="component" value="Unassembled WGS sequence"/>
</dbReference>
<dbReference type="InterPro" id="IPR009908">
    <property type="entry name" value="Methylamine_util_MauE"/>
</dbReference>
<feature type="transmembrane region" description="Helical" evidence="5">
    <location>
        <begin position="123"/>
        <end position="150"/>
    </location>
</feature>
<reference evidence="9" key="1">
    <citation type="journal article" date="2019" name="Int. J. Syst. Evol. Microbiol.">
        <title>The Global Catalogue of Microorganisms (GCM) 10K type strain sequencing project: providing services to taxonomists for standard genome sequencing and annotation.</title>
        <authorList>
            <consortium name="The Broad Institute Genomics Platform"/>
            <consortium name="The Broad Institute Genome Sequencing Center for Infectious Disease"/>
            <person name="Wu L."/>
            <person name="Ma J."/>
        </authorList>
    </citation>
    <scope>NUCLEOTIDE SEQUENCE [LARGE SCALE GENOMIC DNA]</scope>
    <source>
        <strain evidence="9">CGMCC 4.1467</strain>
    </source>
</reference>
<proteinExistence type="predicted"/>
<dbReference type="Gene3D" id="3.40.30.10">
    <property type="entry name" value="Glutaredoxin"/>
    <property type="match status" value="1"/>
</dbReference>
<feature type="transmembrane region" description="Helical" evidence="5">
    <location>
        <begin position="170"/>
        <end position="200"/>
    </location>
</feature>
<name>A0ABW2L595_9BACT</name>
<evidence type="ECO:0000256" key="2">
    <source>
        <dbReference type="ARBA" id="ARBA00022692"/>
    </source>
</evidence>
<feature type="domain" description="Methylamine utilisation protein MauE" evidence="7">
    <location>
        <begin position="118"/>
        <end position="243"/>
    </location>
</feature>
<keyword evidence="4 5" id="KW-0472">Membrane</keyword>
<evidence type="ECO:0000256" key="1">
    <source>
        <dbReference type="ARBA" id="ARBA00004141"/>
    </source>
</evidence>
<evidence type="ECO:0000256" key="5">
    <source>
        <dbReference type="SAM" id="Phobius"/>
    </source>
</evidence>
<organism evidence="8 9">
    <name type="scientific">Haloferula chungangensis</name>
    <dbReference type="NCBI Taxonomy" id="1048331"/>
    <lineage>
        <taxon>Bacteria</taxon>
        <taxon>Pseudomonadati</taxon>
        <taxon>Verrucomicrobiota</taxon>
        <taxon>Verrucomicrobiia</taxon>
        <taxon>Verrucomicrobiales</taxon>
        <taxon>Verrucomicrobiaceae</taxon>
        <taxon>Haloferula</taxon>
    </lineage>
</organism>
<dbReference type="InterPro" id="IPR036249">
    <property type="entry name" value="Thioredoxin-like_sf"/>
</dbReference>
<evidence type="ECO:0000259" key="7">
    <source>
        <dbReference type="Pfam" id="PF07291"/>
    </source>
</evidence>
<accession>A0ABW2L595</accession>
<sequence>MSEKKNATIYRMVTPDHLCPWGVKAKDLLKRSGYDVEDHLLESMEANEEYKEKNSYHETPQIFIGGDRLNYDQLREHLGKGPDPKEGETYQPVIAVFAVTFAMALTTCWALQGSLSAIRVVELFIAFSMCVLGTLKLQDLLSFSTGFVQYDLIAQRYVPYSYVYPFVEAGAGVLMIAGLFTWVAAPAALIVSTIGAISIIKAVYVEKRSLKCACVGGGSSVPLGFISLTENLMMMAMAVWMIVKMVS</sequence>
<dbReference type="Pfam" id="PF00462">
    <property type="entry name" value="Glutaredoxin"/>
    <property type="match status" value="1"/>
</dbReference>
<gene>
    <name evidence="8" type="ORF">ACFQY0_10040</name>
</gene>
<keyword evidence="2 5" id="KW-0812">Transmembrane</keyword>
<comment type="caution">
    <text evidence="8">The sequence shown here is derived from an EMBL/GenBank/DDBJ whole genome shotgun (WGS) entry which is preliminary data.</text>
</comment>
<protein>
    <submittedName>
        <fullName evidence="8">MauE/DoxX family redox-associated membrane protein</fullName>
    </submittedName>
</protein>
<dbReference type="SUPFAM" id="SSF52833">
    <property type="entry name" value="Thioredoxin-like"/>
    <property type="match status" value="1"/>
</dbReference>
<feature type="transmembrane region" description="Helical" evidence="5">
    <location>
        <begin position="221"/>
        <end position="243"/>
    </location>
</feature>
<comment type="subcellular location">
    <subcellularLocation>
        <location evidence="1">Membrane</location>
        <topology evidence="1">Multi-pass membrane protein</topology>
    </subcellularLocation>
</comment>
<evidence type="ECO:0000313" key="9">
    <source>
        <dbReference type="Proteomes" id="UP001596472"/>
    </source>
</evidence>
<dbReference type="InterPro" id="IPR002109">
    <property type="entry name" value="Glutaredoxin"/>
</dbReference>
<keyword evidence="9" id="KW-1185">Reference proteome</keyword>
<feature type="domain" description="Glutaredoxin" evidence="6">
    <location>
        <begin position="17"/>
        <end position="67"/>
    </location>
</feature>
<dbReference type="EMBL" id="JBHTBS010000004">
    <property type="protein sequence ID" value="MFC7337516.1"/>
    <property type="molecule type" value="Genomic_DNA"/>
</dbReference>
<evidence type="ECO:0000313" key="8">
    <source>
        <dbReference type="EMBL" id="MFC7337516.1"/>
    </source>
</evidence>
<evidence type="ECO:0000259" key="6">
    <source>
        <dbReference type="Pfam" id="PF00462"/>
    </source>
</evidence>